<dbReference type="InterPro" id="IPR002213">
    <property type="entry name" value="UDP_glucos_trans"/>
</dbReference>
<evidence type="ECO:0000256" key="1">
    <source>
        <dbReference type="ARBA" id="ARBA00022679"/>
    </source>
</evidence>
<dbReference type="Pfam" id="PF03033">
    <property type="entry name" value="Glyco_transf_28"/>
    <property type="match status" value="1"/>
</dbReference>
<evidence type="ECO:0000259" key="3">
    <source>
        <dbReference type="Pfam" id="PF03033"/>
    </source>
</evidence>
<feature type="region of interest" description="Disordered" evidence="2">
    <location>
        <begin position="60"/>
        <end position="88"/>
    </location>
</feature>
<keyword evidence="1" id="KW-0808">Transferase</keyword>
<evidence type="ECO:0000256" key="2">
    <source>
        <dbReference type="SAM" id="MobiDB-lite"/>
    </source>
</evidence>
<dbReference type="InterPro" id="IPR050426">
    <property type="entry name" value="Glycosyltransferase_28"/>
</dbReference>
<dbReference type="Proteomes" id="UP000566819">
    <property type="component" value="Unassembled WGS sequence"/>
</dbReference>
<dbReference type="Gene3D" id="3.40.50.2000">
    <property type="entry name" value="Glycogen Phosphorylase B"/>
    <property type="match status" value="2"/>
</dbReference>
<dbReference type="OrthoDB" id="5835829at2759"/>
<dbReference type="FunFam" id="3.40.50.2000:FF:000268">
    <property type="entry name" value="Glycosyltransferase family 1 protein"/>
    <property type="match status" value="1"/>
</dbReference>
<feature type="domain" description="Glycosyltransferase family 28 N-terminal" evidence="3">
    <location>
        <begin position="97"/>
        <end position="261"/>
    </location>
</feature>
<proteinExistence type="predicted"/>
<evidence type="ECO:0008006" key="7">
    <source>
        <dbReference type="Google" id="ProtNLM"/>
    </source>
</evidence>
<comment type="caution">
    <text evidence="5">The sequence shown here is derived from an EMBL/GenBank/DDBJ whole genome shotgun (WGS) entry which is preliminary data.</text>
</comment>
<evidence type="ECO:0000313" key="6">
    <source>
        <dbReference type="Proteomes" id="UP000566819"/>
    </source>
</evidence>
<dbReference type="EMBL" id="JAAMPI010000051">
    <property type="protein sequence ID" value="KAF4636738.1"/>
    <property type="molecule type" value="Genomic_DNA"/>
</dbReference>
<dbReference type="GO" id="GO:0005975">
    <property type="term" value="P:carbohydrate metabolic process"/>
    <property type="evidence" value="ECO:0007669"/>
    <property type="project" value="InterPro"/>
</dbReference>
<dbReference type="SUPFAM" id="SSF53756">
    <property type="entry name" value="UDP-Glycosyltransferase/glycogen phosphorylase"/>
    <property type="match status" value="1"/>
</dbReference>
<evidence type="ECO:0000259" key="4">
    <source>
        <dbReference type="Pfam" id="PF06722"/>
    </source>
</evidence>
<feature type="domain" description="Erythromycin biosynthesis protein CIII-like C-terminal" evidence="4">
    <location>
        <begin position="418"/>
        <end position="507"/>
    </location>
</feature>
<feature type="compositionally biased region" description="Polar residues" evidence="2">
    <location>
        <begin position="76"/>
        <end position="87"/>
    </location>
</feature>
<organism evidence="5 6">
    <name type="scientific">Cudoniella acicularis</name>
    <dbReference type="NCBI Taxonomy" id="354080"/>
    <lineage>
        <taxon>Eukaryota</taxon>
        <taxon>Fungi</taxon>
        <taxon>Dikarya</taxon>
        <taxon>Ascomycota</taxon>
        <taxon>Pezizomycotina</taxon>
        <taxon>Leotiomycetes</taxon>
        <taxon>Helotiales</taxon>
        <taxon>Tricladiaceae</taxon>
        <taxon>Cudoniella</taxon>
    </lineage>
</organism>
<keyword evidence="6" id="KW-1185">Reference proteome</keyword>
<dbReference type="PANTHER" id="PTHR48050:SF13">
    <property type="entry name" value="STEROL 3-BETA-GLUCOSYLTRANSFERASE UGT80A2"/>
    <property type="match status" value="1"/>
</dbReference>
<dbReference type="CDD" id="cd03784">
    <property type="entry name" value="GT1_Gtf-like"/>
    <property type="match status" value="1"/>
</dbReference>
<dbReference type="GO" id="GO:0016906">
    <property type="term" value="F:sterol 3-beta-glucosyltransferase activity"/>
    <property type="evidence" value="ECO:0007669"/>
    <property type="project" value="UniProtKB-ARBA"/>
</dbReference>
<dbReference type="InterPro" id="IPR004276">
    <property type="entry name" value="GlycoTrans_28_N"/>
</dbReference>
<dbReference type="FunFam" id="3.40.50.2000:FF:000009">
    <property type="entry name" value="Sterol 3-beta-glucosyltransferase UGT80A2"/>
    <property type="match status" value="1"/>
</dbReference>
<accession>A0A8H4RWI9</accession>
<sequence length="820" mass="88194">MDKTQKLPPPGYTESTGGLIIEQPDVGVQAHVTAIDLDRRSSILSPSLRNQIQEQINNVVTENSKPATPPYAGQSKDGSILTTQTPAPQRLPSPLNIVVHVVGSRGDVQPFVALGKILKSTYQHRVRIATHPIFKSFVEENGLEFFSIGGDPHELMAFMVRSPGLLPSLDVLRGGDVARHRKMVARMMEGCWRACIEEGDGMCDLEEVKRGKRWTGKETPFVADVIVANPPSFAHLHCGQKLGVPVHLMFTMPWSATQAFPHPLAKTKPSNADLGLANYVSYALVETLLWQGLGSLQNRFRENVLGLEPIRLAFGPRMLNRLKIPHAYCWSPSLIPKPQDWGSHISVAGFYFLTRTTEYAPEPALAAFLFAGPAPIYVGFGSIVIDDPEALTKTVFNAIELAGVRAVVSKGWAGLGSQELPSSVFLVGDVPHDWLFRHVSAVIHHGGAGTTAAAMAAGKPSVIVPFFGDQFFWGAMVQKAGAGAKPIPGKELTASSLAAAIIQVLQPAVLDRAEVLGKLIDCENGMDAGCVSLHQHTEAQCLKCSMAPHRVAVWRVKKKEVYLSAFAATVLLNSRILRVQDLKLLRHMEYDLENGPWDPITGVLSSCLGMVGNMTKSLGDVPLAVSRANKARPIDGSVARGSLNVAQGTIVGTSKGVGRILLAGFRSPFEVMLMAARGFHNVPALYGDGSVRPPERITGVMSGFEVMGKEIGYSLYDGISGLFLHPIDGARHEGFAGFSKGLAIGLGGLILKPVAAAWGIGGYTYEGINKELEKLFGSSIKGHISLARLAQGSKEFNGASNEEIATWLGPGKNLYSKVTL</sequence>
<protein>
    <recommendedName>
        <fullName evidence="7">Glycosyltransferase family 28 N-terminal domain-containing protein</fullName>
    </recommendedName>
</protein>
<dbReference type="AlphaFoldDB" id="A0A8H4RWI9"/>
<dbReference type="Pfam" id="PF06722">
    <property type="entry name" value="EryCIII-like_C"/>
    <property type="match status" value="1"/>
</dbReference>
<name>A0A8H4RWI9_9HELO</name>
<dbReference type="InterPro" id="IPR010610">
    <property type="entry name" value="EryCIII-like_C"/>
</dbReference>
<dbReference type="PANTHER" id="PTHR48050">
    <property type="entry name" value="STEROL 3-BETA-GLUCOSYLTRANSFERASE"/>
    <property type="match status" value="1"/>
</dbReference>
<reference evidence="5 6" key="1">
    <citation type="submission" date="2020-03" db="EMBL/GenBank/DDBJ databases">
        <title>Draft Genome Sequence of Cudoniella acicularis.</title>
        <authorList>
            <person name="Buettner E."/>
            <person name="Kellner H."/>
        </authorList>
    </citation>
    <scope>NUCLEOTIDE SEQUENCE [LARGE SCALE GENOMIC DNA]</scope>
    <source>
        <strain evidence="5 6">DSM 108380</strain>
    </source>
</reference>
<evidence type="ECO:0000313" key="5">
    <source>
        <dbReference type="EMBL" id="KAF4636738.1"/>
    </source>
</evidence>
<gene>
    <name evidence="5" type="ORF">G7Y89_g1331</name>
</gene>